<protein>
    <submittedName>
        <fullName evidence="1">Uncharacterized protein</fullName>
    </submittedName>
</protein>
<comment type="caution">
    <text evidence="1">The sequence shown here is derived from an EMBL/GenBank/DDBJ whole genome shotgun (WGS) entry which is preliminary data.</text>
</comment>
<evidence type="ECO:0000313" key="1">
    <source>
        <dbReference type="EMBL" id="OMJ96109.1"/>
    </source>
</evidence>
<proteinExistence type="predicted"/>
<accession>A0A1R2D4C2</accession>
<name>A0A1R2D4C2_9CILI</name>
<evidence type="ECO:0000313" key="2">
    <source>
        <dbReference type="Proteomes" id="UP000187209"/>
    </source>
</evidence>
<dbReference type="EMBL" id="MPUH01000003">
    <property type="protein sequence ID" value="OMJ96109.1"/>
    <property type="molecule type" value="Genomic_DNA"/>
</dbReference>
<gene>
    <name evidence="1" type="ORF">SteCoe_283</name>
</gene>
<sequence>MDKSVIKNIIQEAVNKSNLYQREKVALKSKLEDLGIHKVIFKDHDLLKGLVNFEEDIIELQSNYYNEKSINKTINYILRLIRDKIFNSKLEEFLELSRLYTSIIDFLSKSTKKDVLLENFNSLLRQKIISFTYSILTDNNFYTAEIYSERFYFLSQMLIYRLQDKCMSSLILLLLNSTIIFHDKHLEFMCSELSNKLNSGPCDIIDTVISIENIRKQLCPYFKYNNDIQNIKELEIKDFFYDDREYFSHEYRPATTGVINCKAHRGYFYYNKIGYQCLVVVCTSAYTHIFKLINEIINDITPNFARMEKLLFDKVISKPNQGYKMLLFIQGALKN</sequence>
<keyword evidence="2" id="KW-1185">Reference proteome</keyword>
<organism evidence="1 2">
    <name type="scientific">Stentor coeruleus</name>
    <dbReference type="NCBI Taxonomy" id="5963"/>
    <lineage>
        <taxon>Eukaryota</taxon>
        <taxon>Sar</taxon>
        <taxon>Alveolata</taxon>
        <taxon>Ciliophora</taxon>
        <taxon>Postciliodesmatophora</taxon>
        <taxon>Heterotrichea</taxon>
        <taxon>Heterotrichida</taxon>
        <taxon>Stentoridae</taxon>
        <taxon>Stentor</taxon>
    </lineage>
</organism>
<reference evidence="1 2" key="1">
    <citation type="submission" date="2016-11" db="EMBL/GenBank/DDBJ databases">
        <title>The macronuclear genome of Stentor coeruleus: a giant cell with tiny introns.</title>
        <authorList>
            <person name="Slabodnick M."/>
            <person name="Ruby J.G."/>
            <person name="Reiff S.B."/>
            <person name="Swart E.C."/>
            <person name="Gosai S."/>
            <person name="Prabakaran S."/>
            <person name="Witkowska E."/>
            <person name="Larue G.E."/>
            <person name="Fisher S."/>
            <person name="Freeman R.M."/>
            <person name="Gunawardena J."/>
            <person name="Chu W."/>
            <person name="Stover N.A."/>
            <person name="Gregory B.D."/>
            <person name="Nowacki M."/>
            <person name="Derisi J."/>
            <person name="Roy S.W."/>
            <person name="Marshall W.F."/>
            <person name="Sood P."/>
        </authorList>
    </citation>
    <scope>NUCLEOTIDE SEQUENCE [LARGE SCALE GENOMIC DNA]</scope>
    <source>
        <strain evidence="1">WM001</strain>
    </source>
</reference>
<dbReference type="AlphaFoldDB" id="A0A1R2D4C2"/>
<dbReference type="Proteomes" id="UP000187209">
    <property type="component" value="Unassembled WGS sequence"/>
</dbReference>